<keyword evidence="4" id="KW-1185">Reference proteome</keyword>
<dbReference type="OrthoDB" id="5396775at2"/>
<proteinExistence type="inferred from homology"/>
<evidence type="ECO:0000313" key="5">
    <source>
        <dbReference type="Proteomes" id="UP000515909"/>
    </source>
</evidence>
<dbReference type="EMBL" id="VWXL01000081">
    <property type="protein sequence ID" value="MVB12055.1"/>
    <property type="molecule type" value="Genomic_DNA"/>
</dbReference>
<dbReference type="Pfam" id="PF10087">
    <property type="entry name" value="DUF2325"/>
    <property type="match status" value="1"/>
</dbReference>
<dbReference type="Proteomes" id="UP000515909">
    <property type="component" value="Chromosome"/>
</dbReference>
<protein>
    <submittedName>
        <fullName evidence="3">DUF2325 domain-containing protein</fullName>
    </submittedName>
</protein>
<evidence type="ECO:0000313" key="2">
    <source>
        <dbReference type="EMBL" id="MVB12055.1"/>
    </source>
</evidence>
<dbReference type="AlphaFoldDB" id="A0A6N8I2C5"/>
<evidence type="ECO:0000313" key="4">
    <source>
        <dbReference type="Proteomes" id="UP000469440"/>
    </source>
</evidence>
<dbReference type="RefSeq" id="WP_156990982.1">
    <property type="nucleotide sequence ID" value="NZ_CP060286.1"/>
</dbReference>
<sequence>MSVVIVGGSRCMQRLYVDTCETYGCKAKVYVITKGNLKRKIGSPDLIKLFANTGSHKMKEIAVLESARCNASIEQSHLSSLNALRAIIKNHCECPGRRGT</sequence>
<accession>A0A6N8I2C5</accession>
<reference evidence="2 4" key="1">
    <citation type="submission" date="2019-09" db="EMBL/GenBank/DDBJ databases">
        <title>Genome sequence of Clostridium sp. EA1.</title>
        <authorList>
            <person name="Poehlein A."/>
            <person name="Bengelsdorf F.R."/>
            <person name="Daniel R."/>
        </authorList>
    </citation>
    <scope>NUCLEOTIDE SEQUENCE [LARGE SCALE GENOMIC DNA]</scope>
    <source>
        <strain evidence="2 4">EA1</strain>
    </source>
</reference>
<evidence type="ECO:0000256" key="1">
    <source>
        <dbReference type="ARBA" id="ARBA00007189"/>
    </source>
</evidence>
<organism evidence="2 4">
    <name type="scientific">Caproicibacter fermentans</name>
    <dbReference type="NCBI Taxonomy" id="2576756"/>
    <lineage>
        <taxon>Bacteria</taxon>
        <taxon>Bacillati</taxon>
        <taxon>Bacillota</taxon>
        <taxon>Clostridia</taxon>
        <taxon>Eubacteriales</taxon>
        <taxon>Acutalibacteraceae</taxon>
        <taxon>Caproicibacter</taxon>
    </lineage>
</organism>
<dbReference type="InterPro" id="IPR016772">
    <property type="entry name" value="UCP020408"/>
</dbReference>
<dbReference type="KEGG" id="cfem:HCR03_18855"/>
<reference evidence="3 5" key="2">
    <citation type="submission" date="2020-08" db="EMBL/GenBank/DDBJ databases">
        <title>The isolate Caproiciproducens sp. 7D4C2 produces n-caproate at mildly acidic conditions from hexoses: genome and rBOX comparison with related strains and chain-elongating bacteria.</title>
        <authorList>
            <person name="Esquivel-Elizondo S."/>
            <person name="Bagci C."/>
            <person name="Temovska M."/>
            <person name="Jeon B.S."/>
            <person name="Bessarab I."/>
            <person name="Williams R.B.H."/>
            <person name="Huson D.H."/>
            <person name="Angenent L.T."/>
        </authorList>
    </citation>
    <scope>NUCLEOTIDE SEQUENCE [LARGE SCALE GENOMIC DNA]</scope>
    <source>
        <strain evidence="3 5">7D4C2</strain>
    </source>
</reference>
<dbReference type="Proteomes" id="UP000469440">
    <property type="component" value="Unassembled WGS sequence"/>
</dbReference>
<dbReference type="EMBL" id="CP060286">
    <property type="protein sequence ID" value="QNK40645.1"/>
    <property type="molecule type" value="Genomic_DNA"/>
</dbReference>
<gene>
    <name evidence="2" type="ORF">CAFE_27840</name>
    <name evidence="3" type="ORF">HCR03_18855</name>
</gene>
<comment type="similarity">
    <text evidence="1">Belongs to the UPF0751 family.</text>
</comment>
<evidence type="ECO:0000313" key="3">
    <source>
        <dbReference type="EMBL" id="QNK40645.1"/>
    </source>
</evidence>
<name>A0A6N8I2C5_9FIRM</name>
<accession>A0A7G8TAK4</accession>